<dbReference type="Pfam" id="PF13439">
    <property type="entry name" value="Glyco_transf_4"/>
    <property type="match status" value="1"/>
</dbReference>
<dbReference type="Gene3D" id="3.40.50.2000">
    <property type="entry name" value="Glycogen Phosphorylase B"/>
    <property type="match status" value="2"/>
</dbReference>
<dbReference type="eggNOG" id="COG0438">
    <property type="taxonomic scope" value="Bacteria"/>
</dbReference>
<protein>
    <submittedName>
        <fullName evidence="4">Glycosyl transferase group 1</fullName>
    </submittedName>
</protein>
<organism evidence="4 5">
    <name type="scientific">Allomeiothermus silvanus (strain ATCC 700542 / DSM 9946 / NBRC 106475 / NCIMB 13440 / VI-R2)</name>
    <name type="common">Thermus silvanus</name>
    <dbReference type="NCBI Taxonomy" id="526227"/>
    <lineage>
        <taxon>Bacteria</taxon>
        <taxon>Thermotogati</taxon>
        <taxon>Deinococcota</taxon>
        <taxon>Deinococci</taxon>
        <taxon>Thermales</taxon>
        <taxon>Thermaceae</taxon>
        <taxon>Allomeiothermus</taxon>
    </lineage>
</organism>
<evidence type="ECO:0000259" key="2">
    <source>
        <dbReference type="Pfam" id="PF00534"/>
    </source>
</evidence>
<dbReference type="STRING" id="526227.Mesil_2942"/>
<feature type="domain" description="Glycosyl transferase family 1" evidence="2">
    <location>
        <begin position="192"/>
        <end position="341"/>
    </location>
</feature>
<reference evidence="4 5" key="1">
    <citation type="journal article" date="2010" name="Stand. Genomic Sci.">
        <title>Complete genome sequence of Meiothermus silvanus type strain (VI-R2).</title>
        <authorList>
            <person name="Sikorski J."/>
            <person name="Tindall B.J."/>
            <person name="Lowry S."/>
            <person name="Lucas S."/>
            <person name="Nolan M."/>
            <person name="Copeland A."/>
            <person name="Glavina Del Rio T."/>
            <person name="Tice H."/>
            <person name="Cheng J.F."/>
            <person name="Han C."/>
            <person name="Pitluck S."/>
            <person name="Liolios K."/>
            <person name="Ivanova N."/>
            <person name="Mavromatis K."/>
            <person name="Mikhailova N."/>
            <person name="Pati A."/>
            <person name="Goodwin L."/>
            <person name="Chen A."/>
            <person name="Palaniappan K."/>
            <person name="Land M."/>
            <person name="Hauser L."/>
            <person name="Chang Y.J."/>
            <person name="Jeffries C.D."/>
            <person name="Rohde M."/>
            <person name="Goker M."/>
            <person name="Woyke T."/>
            <person name="Bristow J."/>
            <person name="Eisen J.A."/>
            <person name="Markowitz V."/>
            <person name="Hugenholtz P."/>
            <person name="Kyrpides N.C."/>
            <person name="Klenk H.P."/>
            <person name="Lapidus A."/>
        </authorList>
    </citation>
    <scope>NUCLEOTIDE SEQUENCE [LARGE SCALE GENOMIC DNA]</scope>
    <source>
        <strain evidence="5">ATCC 700542 / DSM 9946 / VI-R2</strain>
    </source>
</reference>
<accession>D7BDG2</accession>
<dbReference type="Pfam" id="PF00534">
    <property type="entry name" value="Glycos_transf_1"/>
    <property type="match status" value="1"/>
</dbReference>
<dbReference type="InterPro" id="IPR028098">
    <property type="entry name" value="Glyco_trans_4-like_N"/>
</dbReference>
<dbReference type="PANTHER" id="PTHR46401">
    <property type="entry name" value="GLYCOSYLTRANSFERASE WBBK-RELATED"/>
    <property type="match status" value="1"/>
</dbReference>
<dbReference type="PANTHER" id="PTHR46401:SF2">
    <property type="entry name" value="GLYCOSYLTRANSFERASE WBBK-RELATED"/>
    <property type="match status" value="1"/>
</dbReference>
<gene>
    <name evidence="4" type="ordered locus">Mesil_2942</name>
</gene>
<keyword evidence="1 4" id="KW-0808">Transferase</keyword>
<dbReference type="AlphaFoldDB" id="D7BDG2"/>
<dbReference type="GO" id="GO:0016757">
    <property type="term" value="F:glycosyltransferase activity"/>
    <property type="evidence" value="ECO:0007669"/>
    <property type="project" value="InterPro"/>
</dbReference>
<dbReference type="RefSeq" id="WP_013159314.1">
    <property type="nucleotide sequence ID" value="NC_014212.1"/>
</dbReference>
<evidence type="ECO:0000313" key="4">
    <source>
        <dbReference type="EMBL" id="ADH64782.1"/>
    </source>
</evidence>
<dbReference type="HOGENOM" id="CLU_009583_27_6_0"/>
<proteinExistence type="predicted"/>
<name>D7BDG2_ALLS1</name>
<dbReference type="CAZy" id="GT4">
    <property type="family name" value="Glycosyltransferase Family 4"/>
</dbReference>
<dbReference type="KEGG" id="msv:Mesil_2942"/>
<dbReference type="CDD" id="cd03809">
    <property type="entry name" value="GT4_MtfB-like"/>
    <property type="match status" value="1"/>
</dbReference>
<dbReference type="SUPFAM" id="SSF53756">
    <property type="entry name" value="UDP-Glycosyltransferase/glycogen phosphorylase"/>
    <property type="match status" value="1"/>
</dbReference>
<dbReference type="OrthoDB" id="9790710at2"/>
<evidence type="ECO:0000313" key="5">
    <source>
        <dbReference type="Proteomes" id="UP000001916"/>
    </source>
</evidence>
<sequence length="373" mass="40899">MQIAKTKPAIPRPLVLAVPGLESGRPQSGVGRVFASLQEAWGERVRLVGASLEAPNLPLLRSLPRRVHPSERADWVFLPRTMGATALHNTGGIPGLVVVHDLGLLDMAFSGDRPVDGWSHRVQLAHFRALRHATRIVTVSYFTRERLLHHFPQLAQRVAVVPNGVSETFLNYRRCREEALERLRQSVFGVCGEPLLLYVGSESPRKNLPLLFAVLRVLKERHPKIQLLKIGAPDHPRFRQEMLESLRVARLELGRDVLLVEGASDDLLLDAYRAANVLVSTSLYEGFGLPALEALAVGTPVVVTNRASFPEVVGGLGATVEPQVDAFAGELEALLHNPPGEAWRTAARAHAARFSWSSSAEKYLEILQGGTSA</sequence>
<dbReference type="Proteomes" id="UP000001916">
    <property type="component" value="Chromosome"/>
</dbReference>
<dbReference type="EMBL" id="CP002042">
    <property type="protein sequence ID" value="ADH64782.1"/>
    <property type="molecule type" value="Genomic_DNA"/>
</dbReference>
<dbReference type="InterPro" id="IPR001296">
    <property type="entry name" value="Glyco_trans_1"/>
</dbReference>
<evidence type="ECO:0000259" key="3">
    <source>
        <dbReference type="Pfam" id="PF13439"/>
    </source>
</evidence>
<evidence type="ECO:0000256" key="1">
    <source>
        <dbReference type="ARBA" id="ARBA00022679"/>
    </source>
</evidence>
<feature type="domain" description="Glycosyltransferase subfamily 4-like N-terminal" evidence="3">
    <location>
        <begin position="49"/>
        <end position="166"/>
    </location>
</feature>
<keyword evidence="5" id="KW-1185">Reference proteome</keyword>